<reference evidence="2" key="1">
    <citation type="submission" date="2005-09" db="EMBL/GenBank/DDBJ databases">
        <authorList>
            <person name="Mural R.J."/>
            <person name="Li P.W."/>
            <person name="Adams M.D."/>
            <person name="Amanatides P.G."/>
            <person name="Baden-Tillson H."/>
            <person name="Barnstead M."/>
            <person name="Chin S.H."/>
            <person name="Dew I."/>
            <person name="Evans C.A."/>
            <person name="Ferriera S."/>
            <person name="Flanigan M."/>
            <person name="Fosler C."/>
            <person name="Glodek A."/>
            <person name="Gu Z."/>
            <person name="Holt R.A."/>
            <person name="Jennings D."/>
            <person name="Kraft C.L."/>
            <person name="Lu F."/>
            <person name="Nguyen T."/>
            <person name="Nusskern D.R."/>
            <person name="Pfannkoch C.M."/>
            <person name="Sitter C."/>
            <person name="Sutton G.G."/>
            <person name="Venter J.C."/>
            <person name="Wang Z."/>
            <person name="Woodage T."/>
            <person name="Zheng X.H."/>
            <person name="Zhong F."/>
        </authorList>
    </citation>
    <scope>NUCLEOTIDE SEQUENCE [LARGE SCALE GENOMIC DNA]</scope>
    <source>
        <strain>BN</strain>
        <strain evidence="2">Sprague-Dawley</strain>
    </source>
</reference>
<proteinExistence type="predicted"/>
<dbReference type="EMBL" id="CH474024">
    <property type="protein sequence ID" value="EDL83018.1"/>
    <property type="molecule type" value="Genomic_DNA"/>
</dbReference>
<name>A6K6S4_RAT</name>
<gene>
    <name evidence="1" type="ORF">rCG_24507</name>
</gene>
<sequence>MTFSSSLDLTGSYSSAQLNWKMG</sequence>
<accession>A6K6S4</accession>
<protein>
    <submittedName>
        <fullName evidence="1">RCG24507</fullName>
    </submittedName>
</protein>
<evidence type="ECO:0000313" key="1">
    <source>
        <dbReference type="EMBL" id="EDL83018.1"/>
    </source>
</evidence>
<evidence type="ECO:0000313" key="2">
    <source>
        <dbReference type="Proteomes" id="UP000234681"/>
    </source>
</evidence>
<dbReference type="Proteomes" id="UP000234681">
    <property type="component" value="Chromosome 13"/>
</dbReference>
<organism evidence="1 2">
    <name type="scientific">Rattus norvegicus</name>
    <name type="common">Rat</name>
    <dbReference type="NCBI Taxonomy" id="10116"/>
    <lineage>
        <taxon>Eukaryota</taxon>
        <taxon>Metazoa</taxon>
        <taxon>Chordata</taxon>
        <taxon>Craniata</taxon>
        <taxon>Vertebrata</taxon>
        <taxon>Euteleostomi</taxon>
        <taxon>Mammalia</taxon>
        <taxon>Eutheria</taxon>
        <taxon>Euarchontoglires</taxon>
        <taxon>Glires</taxon>
        <taxon>Rodentia</taxon>
        <taxon>Myomorpha</taxon>
        <taxon>Muroidea</taxon>
        <taxon>Muridae</taxon>
        <taxon>Murinae</taxon>
        <taxon>Rattus</taxon>
    </lineage>
</organism>
<feature type="non-terminal residue" evidence="1">
    <location>
        <position position="23"/>
    </location>
</feature>
<dbReference type="AlphaFoldDB" id="A6K6S4"/>